<dbReference type="PANTHER" id="PTHR43284">
    <property type="entry name" value="ASPARAGINE SYNTHETASE (GLUTAMINE-HYDROLYZING)"/>
    <property type="match status" value="1"/>
</dbReference>
<evidence type="ECO:0000313" key="6">
    <source>
        <dbReference type="Proteomes" id="UP000392064"/>
    </source>
</evidence>
<accession>A0A5Q2MKP6</accession>
<dbReference type="EMBL" id="CP045737">
    <property type="protein sequence ID" value="QGG42351.1"/>
    <property type="molecule type" value="Genomic_DNA"/>
</dbReference>
<dbReference type="KEGG" id="aef:GEV26_13745"/>
<dbReference type="RefSeq" id="WP_153653930.1">
    <property type="nucleotide sequence ID" value="NZ_CP045737.1"/>
</dbReference>
<sequence length="597" mass="64084">MSTPAERTPGFAVFSSASGQLARERARRTTSLVPAASVIAADEHTHVVLWGDLRHRTLDAPIVLTRGARTSRADVGPDEARRIVTGELDLRDVLPPFAAIDWDAALGRLVLVVDWLGMRHLYLSEGDGIVGASSSSAVLAGLSTDRRIDREAIGVQSLLGWQLGAGTPFAGVQKMGPGSRVTLSRGVLTSCEDPPAPVRDAPSAADAARTAANVLSDFVSVQLDGHPDTVLQLTGGLDSRLLLAAIPRNRRSSVEAMTLAVPGSSDVEIASRLVVDQGMKHRTVELRGLQALTDEDAWSLCAAAARDLDCSADPVAFASIRWADPAQSQQPRLAGLGGEVARGFYYFGPLAPVGVSRTLASVLAQWRLFPNERVSPDALEPAFAAAATEIAVDRVHDALTSASDTWWTATDEFYLWQRMQRWAGTLASATCFDRPVINPMLDDRFVRIARALPPADKKNMRFLSRILLELDPDLANIPLDNRPSPRTYAEPSAANRCRLAALQARKVVGKAQQRWSHVTHPPPGGELLAGKVVRHWRTDPQILDPLRHLGIFRQSWLEGVVTGGQPADPSAVALLVNLVVACGTVPALTAGSGSRFP</sequence>
<evidence type="ECO:0000313" key="5">
    <source>
        <dbReference type="EMBL" id="QGG42351.1"/>
    </source>
</evidence>
<dbReference type="InterPro" id="IPR051786">
    <property type="entry name" value="ASN_synthetase/amidase"/>
</dbReference>
<keyword evidence="3" id="KW-0061">Asparagine biosynthesis</keyword>
<name>A0A5Q2MKP6_9ACTN</name>
<dbReference type="PANTHER" id="PTHR43284:SF1">
    <property type="entry name" value="ASPARAGINE SYNTHETASE"/>
    <property type="match status" value="1"/>
</dbReference>
<comment type="catalytic activity">
    <reaction evidence="4">
        <text>L-aspartate + L-glutamine + ATP + H2O = L-asparagine + L-glutamate + AMP + diphosphate + H(+)</text>
        <dbReference type="Rhea" id="RHEA:12228"/>
        <dbReference type="ChEBI" id="CHEBI:15377"/>
        <dbReference type="ChEBI" id="CHEBI:15378"/>
        <dbReference type="ChEBI" id="CHEBI:29985"/>
        <dbReference type="ChEBI" id="CHEBI:29991"/>
        <dbReference type="ChEBI" id="CHEBI:30616"/>
        <dbReference type="ChEBI" id="CHEBI:33019"/>
        <dbReference type="ChEBI" id="CHEBI:58048"/>
        <dbReference type="ChEBI" id="CHEBI:58359"/>
        <dbReference type="ChEBI" id="CHEBI:456215"/>
        <dbReference type="EC" id="6.3.5.4"/>
    </reaction>
</comment>
<dbReference type="GO" id="GO:0006529">
    <property type="term" value="P:asparagine biosynthetic process"/>
    <property type="evidence" value="ECO:0007669"/>
    <property type="project" value="UniProtKB-KW"/>
</dbReference>
<dbReference type="Gene3D" id="3.60.20.10">
    <property type="entry name" value="Glutamine Phosphoribosylpyrophosphate, subunit 1, domain 1"/>
    <property type="match status" value="1"/>
</dbReference>
<dbReference type="GO" id="GO:0004066">
    <property type="term" value="F:asparagine synthase (glutamine-hydrolyzing) activity"/>
    <property type="evidence" value="ECO:0007669"/>
    <property type="project" value="UniProtKB-EC"/>
</dbReference>
<dbReference type="Proteomes" id="UP000392064">
    <property type="component" value="Chromosome"/>
</dbReference>
<reference evidence="5 6" key="1">
    <citation type="submission" date="2019-11" db="EMBL/GenBank/DDBJ databases">
        <authorList>
            <person name="Li J."/>
        </authorList>
    </citation>
    <scope>NUCLEOTIDE SEQUENCE [LARGE SCALE GENOMIC DNA]</scope>
    <source>
        <strain evidence="5 6">MF47</strain>
    </source>
</reference>
<comment type="pathway">
    <text evidence="1">Amino-acid biosynthesis; L-asparagine biosynthesis; L-asparagine from L-aspartate (L-Gln route): step 1/1.</text>
</comment>
<dbReference type="SUPFAM" id="SSF52402">
    <property type="entry name" value="Adenine nucleotide alpha hydrolases-like"/>
    <property type="match status" value="1"/>
</dbReference>
<keyword evidence="6" id="KW-1185">Reference proteome</keyword>
<dbReference type="EC" id="6.3.5.4" evidence="2"/>
<evidence type="ECO:0000256" key="4">
    <source>
        <dbReference type="ARBA" id="ARBA00048741"/>
    </source>
</evidence>
<protein>
    <recommendedName>
        <fullName evidence="2">asparagine synthase (glutamine-hydrolyzing)</fullName>
        <ecNumber evidence="2">6.3.5.4</ecNumber>
    </recommendedName>
</protein>
<evidence type="ECO:0000256" key="1">
    <source>
        <dbReference type="ARBA" id="ARBA00005187"/>
    </source>
</evidence>
<dbReference type="InterPro" id="IPR029055">
    <property type="entry name" value="Ntn_hydrolases_N"/>
</dbReference>
<dbReference type="AlphaFoldDB" id="A0A5Q2MKP6"/>
<keyword evidence="3" id="KW-0028">Amino-acid biosynthesis</keyword>
<gene>
    <name evidence="5" type="ORF">GEV26_13745</name>
</gene>
<evidence type="ECO:0000256" key="2">
    <source>
        <dbReference type="ARBA" id="ARBA00012737"/>
    </source>
</evidence>
<proteinExistence type="predicted"/>
<dbReference type="InterPro" id="IPR014729">
    <property type="entry name" value="Rossmann-like_a/b/a_fold"/>
</dbReference>
<organism evidence="5 6">
    <name type="scientific">Aeromicrobium yanjiei</name>
    <dbReference type="NCBI Taxonomy" id="2662028"/>
    <lineage>
        <taxon>Bacteria</taxon>
        <taxon>Bacillati</taxon>
        <taxon>Actinomycetota</taxon>
        <taxon>Actinomycetes</taxon>
        <taxon>Propionibacteriales</taxon>
        <taxon>Nocardioidaceae</taxon>
        <taxon>Aeromicrobium</taxon>
    </lineage>
</organism>
<evidence type="ECO:0000256" key="3">
    <source>
        <dbReference type="ARBA" id="ARBA00022888"/>
    </source>
</evidence>
<dbReference type="Gene3D" id="3.40.50.620">
    <property type="entry name" value="HUPs"/>
    <property type="match status" value="1"/>
</dbReference>
<dbReference type="SUPFAM" id="SSF56235">
    <property type="entry name" value="N-terminal nucleophile aminohydrolases (Ntn hydrolases)"/>
    <property type="match status" value="1"/>
</dbReference>